<keyword evidence="2" id="KW-1185">Reference proteome</keyword>
<dbReference type="Gene3D" id="4.10.410.40">
    <property type="match status" value="1"/>
</dbReference>
<dbReference type="Proteomes" id="UP000248659">
    <property type="component" value="Unassembled WGS sequence"/>
</dbReference>
<evidence type="ECO:0000313" key="1">
    <source>
        <dbReference type="EMBL" id="RAP39566.1"/>
    </source>
</evidence>
<gene>
    <name evidence="1" type="ORF">BYZ73_19880</name>
</gene>
<proteinExistence type="predicted"/>
<evidence type="ECO:0000313" key="2">
    <source>
        <dbReference type="Proteomes" id="UP000248659"/>
    </source>
</evidence>
<protein>
    <recommendedName>
        <fullName evidence="3">Tail tube protein</fullName>
    </recommendedName>
</protein>
<comment type="caution">
    <text evidence="1">The sequence shown here is derived from an EMBL/GenBank/DDBJ whole genome shotgun (WGS) entry which is preliminary data.</text>
</comment>
<organism evidence="1 2">
    <name type="scientific">Rhodovulum viride</name>
    <dbReference type="NCBI Taxonomy" id="1231134"/>
    <lineage>
        <taxon>Bacteria</taxon>
        <taxon>Pseudomonadati</taxon>
        <taxon>Pseudomonadota</taxon>
        <taxon>Alphaproteobacteria</taxon>
        <taxon>Rhodobacterales</taxon>
        <taxon>Paracoccaceae</taxon>
        <taxon>Rhodovulum</taxon>
    </lineage>
</organism>
<name>A0ABX9DD85_9RHOB</name>
<reference evidence="1 2" key="1">
    <citation type="submission" date="2017-01" db="EMBL/GenBank/DDBJ databases">
        <title>Genome sequence of Rhodovulum viride JA756.</title>
        <authorList>
            <person name="Lakshmi K.V."/>
            <person name="Tushar L.D."/>
            <person name="Sasikala C."/>
            <person name="Venkataramana C."/>
        </authorList>
    </citation>
    <scope>NUCLEOTIDE SEQUENCE [LARGE SCALE GENOMIC DNA]</scope>
    <source>
        <strain evidence="1 2">JA756</strain>
    </source>
</reference>
<dbReference type="RefSeq" id="WP_112317390.1">
    <property type="nucleotide sequence ID" value="NZ_MUAV01000042.1"/>
</dbReference>
<dbReference type="EMBL" id="MUAV01000042">
    <property type="protein sequence ID" value="RAP39566.1"/>
    <property type="molecule type" value="Genomic_DNA"/>
</dbReference>
<accession>A0ABX9DD85</accession>
<evidence type="ECO:0008006" key="3">
    <source>
        <dbReference type="Google" id="ProtNLM"/>
    </source>
</evidence>
<sequence>MAATKQRIVHGATSKWGDASADPVVYANIPECKALVVPVIEPNYIDATSLDSPGGFMEYVKGLTDPGEIEIPCGYTSALFATAEGYREDGTLLSIETSLPLERGQTTPDKFVFEGYVTPSIQGDDVGGIIGLNLKIRVSGAYTFTAGS</sequence>